<gene>
    <name evidence="1" type="ORF">GALL_199060</name>
</gene>
<name>A0A1J5RQ74_9ZZZZ</name>
<sequence length="125" mass="14406">MSLRMNGIVLINDKTVVVEWTKSAARELAKRTQPLVVEMELYFSCLVKKFVHFHEAVPDRKTIAVSDKLAVFFRPVTSTACSFEVANRLGRQPEIELDNPNVRKMAPRLVKIDFVRGNWQGNFWI</sequence>
<protein>
    <submittedName>
        <fullName evidence="1">Uncharacterized protein</fullName>
    </submittedName>
</protein>
<accession>A0A1J5RQ74</accession>
<comment type="caution">
    <text evidence="1">The sequence shown here is derived from an EMBL/GenBank/DDBJ whole genome shotgun (WGS) entry which is preliminary data.</text>
</comment>
<dbReference type="EMBL" id="MLJW01000123">
    <property type="protein sequence ID" value="OIQ98142.1"/>
    <property type="molecule type" value="Genomic_DNA"/>
</dbReference>
<evidence type="ECO:0000313" key="1">
    <source>
        <dbReference type="EMBL" id="OIQ98142.1"/>
    </source>
</evidence>
<proteinExistence type="predicted"/>
<organism evidence="1">
    <name type="scientific">mine drainage metagenome</name>
    <dbReference type="NCBI Taxonomy" id="410659"/>
    <lineage>
        <taxon>unclassified sequences</taxon>
        <taxon>metagenomes</taxon>
        <taxon>ecological metagenomes</taxon>
    </lineage>
</organism>
<dbReference type="AlphaFoldDB" id="A0A1J5RQ74"/>
<reference evidence="1" key="1">
    <citation type="submission" date="2016-10" db="EMBL/GenBank/DDBJ databases">
        <title>Sequence of Gallionella enrichment culture.</title>
        <authorList>
            <person name="Poehlein A."/>
            <person name="Muehling M."/>
            <person name="Daniel R."/>
        </authorList>
    </citation>
    <scope>NUCLEOTIDE SEQUENCE</scope>
</reference>